<keyword evidence="4 6" id="KW-0378">Hydrolase</keyword>
<dbReference type="Pfam" id="PF00089">
    <property type="entry name" value="Trypsin"/>
    <property type="match status" value="1"/>
</dbReference>
<dbReference type="RefSeq" id="WP_353565821.1">
    <property type="nucleotide sequence ID" value="NZ_BAABRI010000004.1"/>
</dbReference>
<dbReference type="NCBIfam" id="TIGR02595">
    <property type="entry name" value="PEP_CTERM"/>
    <property type="match status" value="1"/>
</dbReference>
<accession>A0ABP9ULT9</accession>
<dbReference type="PROSITE" id="PS50240">
    <property type="entry name" value="TRYPSIN_DOM"/>
    <property type="match status" value="1"/>
</dbReference>
<evidence type="ECO:0000259" key="8">
    <source>
        <dbReference type="PROSITE" id="PS50240"/>
    </source>
</evidence>
<comment type="caution">
    <text evidence="9">The sequence shown here is derived from an EMBL/GenBank/DDBJ whole genome shotgun (WGS) entry which is preliminary data.</text>
</comment>
<comment type="similarity">
    <text evidence="1 6">Belongs to the peptidase S1B family.</text>
</comment>
<keyword evidence="2 6" id="KW-0645">Protease</keyword>
<protein>
    <recommendedName>
        <fullName evidence="6">Serine protease</fullName>
        <ecNumber evidence="6">3.4.21.-</ecNumber>
    </recommendedName>
</protein>
<dbReference type="PRINTS" id="PR00839">
    <property type="entry name" value="V8PROTEASE"/>
</dbReference>
<evidence type="ECO:0000256" key="7">
    <source>
        <dbReference type="SAM" id="Phobius"/>
    </source>
</evidence>
<evidence type="ECO:0000256" key="5">
    <source>
        <dbReference type="ARBA" id="ARBA00022825"/>
    </source>
</evidence>
<evidence type="ECO:0000256" key="3">
    <source>
        <dbReference type="ARBA" id="ARBA00022729"/>
    </source>
</evidence>
<feature type="domain" description="Peptidase S1" evidence="8">
    <location>
        <begin position="25"/>
        <end position="254"/>
    </location>
</feature>
<dbReference type="EC" id="3.4.21.-" evidence="6"/>
<dbReference type="InterPro" id="IPR043504">
    <property type="entry name" value="Peptidase_S1_PA_chymotrypsin"/>
</dbReference>
<dbReference type="Pfam" id="PF07589">
    <property type="entry name" value="PEP-CTERM"/>
    <property type="match status" value="1"/>
</dbReference>
<dbReference type="EMBL" id="BAABRI010000004">
    <property type="protein sequence ID" value="GAA5481671.1"/>
    <property type="molecule type" value="Genomic_DNA"/>
</dbReference>
<evidence type="ECO:0000256" key="4">
    <source>
        <dbReference type="ARBA" id="ARBA00022801"/>
    </source>
</evidence>
<dbReference type="InterPro" id="IPR009003">
    <property type="entry name" value="Peptidase_S1_PA"/>
</dbReference>
<evidence type="ECO:0000313" key="9">
    <source>
        <dbReference type="EMBL" id="GAA5481671.1"/>
    </source>
</evidence>
<dbReference type="InterPro" id="IPR013424">
    <property type="entry name" value="Ice-binding_C"/>
</dbReference>
<gene>
    <name evidence="9" type="ORF">Hsar01_00882</name>
</gene>
<keyword evidence="7" id="KW-0812">Transmembrane</keyword>
<dbReference type="Gene3D" id="2.40.10.10">
    <property type="entry name" value="Trypsin-like serine proteases"/>
    <property type="match status" value="1"/>
</dbReference>
<keyword evidence="7" id="KW-1133">Transmembrane helix</keyword>
<dbReference type="InterPro" id="IPR008256">
    <property type="entry name" value="Peptidase_S1B"/>
</dbReference>
<keyword evidence="3" id="KW-0732">Signal</keyword>
<evidence type="ECO:0000256" key="6">
    <source>
        <dbReference type="RuleBase" id="RU004296"/>
    </source>
</evidence>
<feature type="transmembrane region" description="Helical" evidence="7">
    <location>
        <begin position="254"/>
        <end position="275"/>
    </location>
</feature>
<dbReference type="InterPro" id="IPR051333">
    <property type="entry name" value="CLIP_Serine_Protease"/>
</dbReference>
<sequence length="279" mass="28446">MVATASASTLLDSVDPQLSRDLAAPYTSVGTIAGSGLQGSGVLIGDRWVLTAGHVAQGKAGGSFTIGGSTYAVSSSIIHPDLAFPNSDLGLLLLQTSVGNVPAATLYQFGTPTDVLGLDATWVGTGFTGDGSSGASPSLIELRAFTNVIDVFGDHPDYEGLPGTAILADFDSGLDADNSPGSDPTPSALEGCVAPGDSGGGVFVMIDGVPRLIGITSFRSTLDSRPQGTNSRYGAVSGATYLDSFFPWITENTGILAVPEPSTAFLALTGLALIFRRRR</sequence>
<evidence type="ECO:0000256" key="2">
    <source>
        <dbReference type="ARBA" id="ARBA00022670"/>
    </source>
</evidence>
<keyword evidence="5 6" id="KW-0720">Serine protease</keyword>
<keyword evidence="7" id="KW-0472">Membrane</keyword>
<proteinExistence type="inferred from homology"/>
<organism evidence="9 10">
    <name type="scientific">Haloferula sargassicola</name>
    <dbReference type="NCBI Taxonomy" id="490096"/>
    <lineage>
        <taxon>Bacteria</taxon>
        <taxon>Pseudomonadati</taxon>
        <taxon>Verrucomicrobiota</taxon>
        <taxon>Verrucomicrobiia</taxon>
        <taxon>Verrucomicrobiales</taxon>
        <taxon>Verrucomicrobiaceae</taxon>
        <taxon>Haloferula</taxon>
    </lineage>
</organism>
<keyword evidence="10" id="KW-1185">Reference proteome</keyword>
<dbReference type="Proteomes" id="UP001476282">
    <property type="component" value="Unassembled WGS sequence"/>
</dbReference>
<dbReference type="SUPFAM" id="SSF50494">
    <property type="entry name" value="Trypsin-like serine proteases"/>
    <property type="match status" value="1"/>
</dbReference>
<dbReference type="PANTHER" id="PTHR24260:SF136">
    <property type="entry name" value="GH08193P-RELATED"/>
    <property type="match status" value="1"/>
</dbReference>
<evidence type="ECO:0000256" key="1">
    <source>
        <dbReference type="ARBA" id="ARBA00008764"/>
    </source>
</evidence>
<evidence type="ECO:0000313" key="10">
    <source>
        <dbReference type="Proteomes" id="UP001476282"/>
    </source>
</evidence>
<dbReference type="InterPro" id="IPR001254">
    <property type="entry name" value="Trypsin_dom"/>
</dbReference>
<dbReference type="PANTHER" id="PTHR24260">
    <property type="match status" value="1"/>
</dbReference>
<reference evidence="9 10" key="1">
    <citation type="submission" date="2024-02" db="EMBL/GenBank/DDBJ databases">
        <title>Haloferula sargassicola NBRC 104335.</title>
        <authorList>
            <person name="Ichikawa N."/>
            <person name="Katano-Makiyama Y."/>
            <person name="Hidaka K."/>
        </authorList>
    </citation>
    <scope>NUCLEOTIDE SEQUENCE [LARGE SCALE GENOMIC DNA]</scope>
    <source>
        <strain evidence="9 10">NBRC 104335</strain>
    </source>
</reference>
<dbReference type="SMART" id="SM00020">
    <property type="entry name" value="Tryp_SPc"/>
    <property type="match status" value="1"/>
</dbReference>
<name>A0ABP9ULT9_9BACT</name>